<proteinExistence type="predicted"/>
<dbReference type="RefSeq" id="XP_014659147.1">
    <property type="nucleotide sequence ID" value="XM_014803661.1"/>
</dbReference>
<evidence type="ECO:0000256" key="1">
    <source>
        <dbReference type="SAM" id="SignalP"/>
    </source>
</evidence>
<reference evidence="2" key="1">
    <citation type="submission" date="2018-03" db="EMBL/GenBank/DDBJ databases">
        <authorList>
            <person name="Guldener U."/>
        </authorList>
    </citation>
    <scope>NUCLEOTIDE SEQUENCE [LARGE SCALE GENOMIC DNA]</scope>
    <source>
        <strain evidence="2">ATCC34888</strain>
    </source>
</reference>
<feature type="signal peptide" evidence="1">
    <location>
        <begin position="1"/>
        <end position="21"/>
    </location>
</feature>
<name>A0A5C3FD51_PSEA2</name>
<evidence type="ECO:0000313" key="3">
    <source>
        <dbReference type="Proteomes" id="UP000325008"/>
    </source>
</evidence>
<dbReference type="OrthoDB" id="2555525at2759"/>
<keyword evidence="3" id="KW-1185">Reference proteome</keyword>
<keyword evidence="1" id="KW-0732">Signal</keyword>
<dbReference type="EMBL" id="OOIQ01000001">
    <property type="protein sequence ID" value="SPO42364.1"/>
    <property type="molecule type" value="Genomic_DNA"/>
</dbReference>
<feature type="chain" id="PRO_5022718960" evidence="1">
    <location>
        <begin position="22"/>
        <end position="169"/>
    </location>
</feature>
<evidence type="ECO:0000313" key="2">
    <source>
        <dbReference type="EMBL" id="SPO42364.1"/>
    </source>
</evidence>
<comment type="caution">
    <text evidence="2">The sequence shown here is derived from an EMBL/GenBank/DDBJ whole genome shotgun (WGS) entry which is preliminary data.</text>
</comment>
<dbReference type="AlphaFoldDB" id="A0A5C3FD51"/>
<dbReference type="Proteomes" id="UP000325008">
    <property type="component" value="Unassembled WGS sequence"/>
</dbReference>
<organism evidence="2 3">
    <name type="scientific">Pseudozyma antarctica</name>
    <name type="common">Yeast</name>
    <name type="synonym">Candida antarctica</name>
    <dbReference type="NCBI Taxonomy" id="84753"/>
    <lineage>
        <taxon>Eukaryota</taxon>
        <taxon>Fungi</taxon>
        <taxon>Dikarya</taxon>
        <taxon>Basidiomycota</taxon>
        <taxon>Ustilaginomycotina</taxon>
        <taxon>Ustilaginomycetes</taxon>
        <taxon>Ustilaginales</taxon>
        <taxon>Ustilaginaceae</taxon>
        <taxon>Moesziomyces</taxon>
    </lineage>
</organism>
<gene>
    <name evidence="2" type="ORF">PSANT_00047</name>
</gene>
<sequence length="169" mass="19497">MMFKSLLAFALVAVSMTAVRAGDVEITVETHDNTTGEKPKNASIACRIESRSCKSVSHYTDLEYAHNMQVSQCYEPHTLKNWYNRLTPFGHRGMFVDTVYVSCPVPAICKDQKDNKACDFYTNFHNVEPKDVRQLLEDRINEETDCDPRIECYRIEDVDDQCFPKKKDE</sequence>
<accession>A0A5C3FD51</accession>
<protein>
    <submittedName>
        <fullName evidence="2">Related to conserved hypothetical Ustilaginaceae-specific protein</fullName>
    </submittedName>
</protein>